<name>A0A1G2LCI2_9BACT</name>
<dbReference type="EMBL" id="MHQT01000027">
    <property type="protein sequence ID" value="OHA09327.1"/>
    <property type="molecule type" value="Genomic_DNA"/>
</dbReference>
<proteinExistence type="predicted"/>
<gene>
    <name evidence="1" type="ORF">A3A44_03425</name>
</gene>
<dbReference type="Proteomes" id="UP000178977">
    <property type="component" value="Unassembled WGS sequence"/>
</dbReference>
<evidence type="ECO:0000313" key="1">
    <source>
        <dbReference type="EMBL" id="OHA09327.1"/>
    </source>
</evidence>
<sequence>MRSCAMATDTRRILLTYLSGVGERGTAPADLPGLLGWPASEVNVAVQAALVDGDILRLPRGNVCLAPRLKGQVPTVEPHEAVPNPSAEVSFEQYNVYGQAGAVGHQASAHDNVFNQAWDLRQVAGELAKLRSVLKSEAVTLEQDVAVGAIAEAEVAAKEGNGGRMLAAAKRAGVWALERAQDIGTSVAADVIKKSLGM</sequence>
<dbReference type="AlphaFoldDB" id="A0A1G2LCI2"/>
<protein>
    <submittedName>
        <fullName evidence="1">Uncharacterized protein</fullName>
    </submittedName>
</protein>
<dbReference type="STRING" id="1802281.A3A44_03425"/>
<accession>A0A1G2LCI2</accession>
<evidence type="ECO:0000313" key="2">
    <source>
        <dbReference type="Proteomes" id="UP000178977"/>
    </source>
</evidence>
<comment type="caution">
    <text evidence="1">The sequence shown here is derived from an EMBL/GenBank/DDBJ whole genome shotgun (WGS) entry which is preliminary data.</text>
</comment>
<reference evidence="1 2" key="1">
    <citation type="journal article" date="2016" name="Nat. Commun.">
        <title>Thousands of microbial genomes shed light on interconnected biogeochemical processes in an aquifer system.</title>
        <authorList>
            <person name="Anantharaman K."/>
            <person name="Brown C.T."/>
            <person name="Hug L.A."/>
            <person name="Sharon I."/>
            <person name="Castelle C.J."/>
            <person name="Probst A.J."/>
            <person name="Thomas B.C."/>
            <person name="Singh A."/>
            <person name="Wilkins M.J."/>
            <person name="Karaoz U."/>
            <person name="Brodie E.L."/>
            <person name="Williams K.H."/>
            <person name="Hubbard S.S."/>
            <person name="Banfield J.F."/>
        </authorList>
    </citation>
    <scope>NUCLEOTIDE SEQUENCE [LARGE SCALE GENOMIC DNA]</scope>
</reference>
<organism evidence="1 2">
    <name type="scientific">Candidatus Sungbacteria bacterium RIFCSPLOWO2_01_FULL_60_25</name>
    <dbReference type="NCBI Taxonomy" id="1802281"/>
    <lineage>
        <taxon>Bacteria</taxon>
        <taxon>Candidatus Sungiibacteriota</taxon>
    </lineage>
</organism>